<name>A0A017HKY9_9RHOB</name>
<evidence type="ECO:0000313" key="2">
    <source>
        <dbReference type="EMBL" id="EYD75006.1"/>
    </source>
</evidence>
<sequence length="72" mass="7747">MTLRTRLDRLEASMGQPHDADPLVIHTGVPRADDPHGLVALAPRVTVTRRPGESPADFVARVEAVAARGARQ</sequence>
<feature type="compositionally biased region" description="Basic and acidic residues" evidence="1">
    <location>
        <begin position="1"/>
        <end position="11"/>
    </location>
</feature>
<dbReference type="AlphaFoldDB" id="A0A017HKY9"/>
<dbReference type="STRING" id="442562.Rumeso_03430"/>
<proteinExistence type="predicted"/>
<gene>
    <name evidence="2" type="ORF">Rumeso_03430</name>
</gene>
<dbReference type="EMBL" id="AOSK01000095">
    <property type="protein sequence ID" value="EYD75006.1"/>
    <property type="molecule type" value="Genomic_DNA"/>
</dbReference>
<organism evidence="2 3">
    <name type="scientific">Rubellimicrobium mesophilum DSM 19309</name>
    <dbReference type="NCBI Taxonomy" id="442562"/>
    <lineage>
        <taxon>Bacteria</taxon>
        <taxon>Pseudomonadati</taxon>
        <taxon>Pseudomonadota</taxon>
        <taxon>Alphaproteobacteria</taxon>
        <taxon>Rhodobacterales</taxon>
        <taxon>Roseobacteraceae</taxon>
        <taxon>Rubellimicrobium</taxon>
    </lineage>
</organism>
<dbReference type="Proteomes" id="UP000019666">
    <property type="component" value="Unassembled WGS sequence"/>
</dbReference>
<dbReference type="HOGENOM" id="CLU_2719851_0_0_5"/>
<feature type="region of interest" description="Disordered" evidence="1">
    <location>
        <begin position="1"/>
        <end position="22"/>
    </location>
</feature>
<evidence type="ECO:0000313" key="3">
    <source>
        <dbReference type="Proteomes" id="UP000019666"/>
    </source>
</evidence>
<accession>A0A017HKY9</accession>
<reference evidence="2 3" key="1">
    <citation type="submission" date="2013-02" db="EMBL/GenBank/DDBJ databases">
        <authorList>
            <person name="Fiebig A."/>
            <person name="Goeker M."/>
            <person name="Klenk H.-P.P."/>
        </authorList>
    </citation>
    <scope>NUCLEOTIDE SEQUENCE [LARGE SCALE GENOMIC DNA]</scope>
    <source>
        <strain evidence="2 3">DSM 19309</strain>
    </source>
</reference>
<dbReference type="RefSeq" id="WP_037282609.1">
    <property type="nucleotide sequence ID" value="NZ_KK088606.1"/>
</dbReference>
<protein>
    <submittedName>
        <fullName evidence="2">Uncharacterized protein</fullName>
    </submittedName>
</protein>
<comment type="caution">
    <text evidence="2">The sequence shown here is derived from an EMBL/GenBank/DDBJ whole genome shotgun (WGS) entry which is preliminary data.</text>
</comment>
<keyword evidence="3" id="KW-1185">Reference proteome</keyword>
<evidence type="ECO:0000256" key="1">
    <source>
        <dbReference type="SAM" id="MobiDB-lite"/>
    </source>
</evidence>